<dbReference type="Gene3D" id="3.40.50.620">
    <property type="entry name" value="HUPs"/>
    <property type="match status" value="1"/>
</dbReference>
<evidence type="ECO:0000259" key="6">
    <source>
        <dbReference type="Pfam" id="PF01902"/>
    </source>
</evidence>
<dbReference type="CDD" id="cd01994">
    <property type="entry name" value="AANH_PF0828-like"/>
    <property type="match status" value="1"/>
</dbReference>
<evidence type="ECO:0000313" key="8">
    <source>
        <dbReference type="Proteomes" id="UP001071777"/>
    </source>
</evidence>
<reference evidence="7" key="1">
    <citation type="submission" date="2022-10" db="EMBL/GenBank/DDBJ databases">
        <title>Adaptive evolution leads to modifications in subtelomeric GC content in a zoonotic Cryptosporidium species.</title>
        <authorList>
            <person name="Li J."/>
            <person name="Feng Y."/>
            <person name="Xiao L."/>
        </authorList>
    </citation>
    <scope>NUCLEOTIDE SEQUENCE</scope>
    <source>
        <strain evidence="7">25894</strain>
    </source>
</reference>
<dbReference type="EMBL" id="JAPCXB010000114">
    <property type="protein sequence ID" value="KAJ1607775.1"/>
    <property type="molecule type" value="Genomic_DNA"/>
</dbReference>
<evidence type="ECO:0000256" key="2">
    <source>
        <dbReference type="ARBA" id="ARBA00018426"/>
    </source>
</evidence>
<dbReference type="InterPro" id="IPR014729">
    <property type="entry name" value="Rossmann-like_a/b/a_fold"/>
</dbReference>
<dbReference type="SUPFAM" id="SSF52402">
    <property type="entry name" value="Adenine nucleotide alpha hydrolases-like"/>
    <property type="match status" value="1"/>
</dbReference>
<evidence type="ECO:0000313" key="7">
    <source>
        <dbReference type="EMBL" id="KAJ1607775.1"/>
    </source>
</evidence>
<feature type="domain" description="Diphthamide synthase" evidence="6">
    <location>
        <begin position="6"/>
        <end position="232"/>
    </location>
</feature>
<dbReference type="NCBIfam" id="TIGR00290">
    <property type="entry name" value="MJ0570_dom"/>
    <property type="match status" value="1"/>
</dbReference>
<dbReference type="PANTHER" id="PTHR12196:SF2">
    <property type="entry name" value="DIPHTHINE--AMMONIA LIGASE"/>
    <property type="match status" value="1"/>
</dbReference>
<evidence type="ECO:0000256" key="1">
    <source>
        <dbReference type="ARBA" id="ARBA00012089"/>
    </source>
</evidence>
<keyword evidence="8" id="KW-1185">Reference proteome</keyword>
<dbReference type="Gene3D" id="3.90.1490.10">
    <property type="entry name" value="putative n-type atp pyrophosphatase, domain 2"/>
    <property type="match status" value="1"/>
</dbReference>
<dbReference type="Pfam" id="PF01902">
    <property type="entry name" value="Diphthami_syn_2"/>
    <property type="match status" value="1"/>
</dbReference>
<dbReference type="EC" id="6.3.1.14" evidence="1"/>
<dbReference type="InterPro" id="IPR002761">
    <property type="entry name" value="Diphthami_syn_dom"/>
</dbReference>
<dbReference type="PANTHER" id="PTHR12196">
    <property type="entry name" value="DOMAIN OF UNKNOWN FUNCTION 71 DUF71 -CONTAINING PROTEIN"/>
    <property type="match status" value="1"/>
</dbReference>
<comment type="caution">
    <text evidence="7">The sequence shown here is derived from an EMBL/GenBank/DDBJ whole genome shotgun (WGS) entry which is preliminary data.</text>
</comment>
<comment type="catalytic activity">
    <reaction evidence="5">
        <text>diphthine-[translation elongation factor 2] + NH4(+) + ATP = diphthamide-[translation elongation factor 2] + AMP + diphosphate + H(+)</text>
        <dbReference type="Rhea" id="RHEA:19753"/>
        <dbReference type="Rhea" id="RHEA-COMP:10172"/>
        <dbReference type="Rhea" id="RHEA-COMP:10174"/>
        <dbReference type="ChEBI" id="CHEBI:15378"/>
        <dbReference type="ChEBI" id="CHEBI:16692"/>
        <dbReference type="ChEBI" id="CHEBI:28938"/>
        <dbReference type="ChEBI" id="CHEBI:30616"/>
        <dbReference type="ChEBI" id="CHEBI:33019"/>
        <dbReference type="ChEBI" id="CHEBI:82696"/>
        <dbReference type="ChEBI" id="CHEBI:456215"/>
        <dbReference type="EC" id="6.3.1.14"/>
    </reaction>
</comment>
<evidence type="ECO:0000256" key="3">
    <source>
        <dbReference type="ARBA" id="ARBA00029814"/>
    </source>
</evidence>
<sequence>MVGRTRVVGLISGGKDSIFNLLCCKSLGLEVSALANLQPPENVVEADSYMYQSIGRELIPLIAECMGVPLVRRRISGKAVNQEMTYNETAGDEVEDLFELLKDVKDSFPDILGVSCGAVMSNYQRNRLEEVCHRLKLQSFCFMWMIPEHALLQSIVESGIRSLIVKVASFGLDGSFLGREVSECVCDFEDIQSNVCSDFHCCGEGGEYESLTIDGPSHLFKRGRISVGSFESICLDSNPYAPVYVLRPVEYGLERREGLGEDRVEAVLPFLDEEYSLFYYLCDTGRYRLARFGASGGPEGGRDGGEAGLEWPDPDDQDDLFGVHVFETSKTCILAVDSRPGQADIRSYSGVVSEYVQENLASRDWFASSKAISLDVQIRLSDAQDAVEMPDLSEMWDAIGTESLGVRWRPTINVSLTRSRAVSSSKLQLVIAKSSRGEEGLIREATCSSISSYGASVPISFSSSLVVSSKVPFSLLGGFQYKSGAVADSPILLSSCVSGLVPHSRAAPSEVQKRSFLRMVDFGCEDHPHVSLCIELSMSLRSFRCNLSSAIYNSSLLSFENHVDFRFDVFNITHAWIIEISIGEDISLSEVAEYFKSLVEEYNLSPRYGLSKWSSIHKFAKPTEYPSICPIVIPALVDCLPSGTMCKLVPISFILDDYRDYRVETFNSNSNHWSAELRSFSRGLAAMLLFELKTTDIISIESWEEMAKDLGESAKDSLAKCGLSLSEKIICSRFIVVERYYNLVNLSKDPMIRASSITPVRMLPKSQIIQYLLVVSK</sequence>
<dbReference type="Proteomes" id="UP001071777">
    <property type="component" value="Unassembled WGS sequence"/>
</dbReference>
<proteinExistence type="predicted"/>
<dbReference type="InterPro" id="IPR030662">
    <property type="entry name" value="DPH6/MJ0570"/>
</dbReference>
<accession>A0ABQ8P4C9</accession>
<evidence type="ECO:0000256" key="5">
    <source>
        <dbReference type="ARBA" id="ARBA00048108"/>
    </source>
</evidence>
<name>A0ABQ8P4C9_9CRYT</name>
<protein>
    <recommendedName>
        <fullName evidence="2">Diphthine--ammonia ligase</fullName>
        <ecNumber evidence="1">6.3.1.14</ecNumber>
    </recommendedName>
    <alternativeName>
        <fullName evidence="3">Diphthamide synthase</fullName>
    </alternativeName>
    <alternativeName>
        <fullName evidence="4">Diphthamide synthetase</fullName>
    </alternativeName>
</protein>
<gene>
    <name evidence="7" type="ORF">OJ252_2729</name>
</gene>
<evidence type="ECO:0000256" key="4">
    <source>
        <dbReference type="ARBA" id="ARBA00031552"/>
    </source>
</evidence>
<organism evidence="7 8">
    <name type="scientific">Cryptosporidium canis</name>
    <dbReference type="NCBI Taxonomy" id="195482"/>
    <lineage>
        <taxon>Eukaryota</taxon>
        <taxon>Sar</taxon>
        <taxon>Alveolata</taxon>
        <taxon>Apicomplexa</taxon>
        <taxon>Conoidasida</taxon>
        <taxon>Coccidia</taxon>
        <taxon>Eucoccidiorida</taxon>
        <taxon>Eimeriorina</taxon>
        <taxon>Cryptosporidiidae</taxon>
        <taxon>Cryptosporidium</taxon>
    </lineage>
</organism>